<name>A0ABW4LCA5_9MICO</name>
<feature type="domain" description="LytR/CpsA/Psr regulator C-terminal" evidence="3">
    <location>
        <begin position="83"/>
        <end position="170"/>
    </location>
</feature>
<organism evidence="4 5">
    <name type="scientific">Georgenia deserti</name>
    <dbReference type="NCBI Taxonomy" id="2093781"/>
    <lineage>
        <taxon>Bacteria</taxon>
        <taxon>Bacillati</taxon>
        <taxon>Actinomycetota</taxon>
        <taxon>Actinomycetes</taxon>
        <taxon>Micrococcales</taxon>
        <taxon>Bogoriellaceae</taxon>
        <taxon>Georgenia</taxon>
    </lineage>
</organism>
<feature type="compositionally biased region" description="Acidic residues" evidence="1">
    <location>
        <begin position="177"/>
        <end position="186"/>
    </location>
</feature>
<dbReference type="RefSeq" id="WP_388010587.1">
    <property type="nucleotide sequence ID" value="NZ_JBHUEE010000012.1"/>
</dbReference>
<dbReference type="Pfam" id="PF13399">
    <property type="entry name" value="LytR_C"/>
    <property type="match status" value="1"/>
</dbReference>
<feature type="transmembrane region" description="Helical" evidence="2">
    <location>
        <begin position="25"/>
        <end position="49"/>
    </location>
</feature>
<evidence type="ECO:0000256" key="1">
    <source>
        <dbReference type="SAM" id="MobiDB-lite"/>
    </source>
</evidence>
<dbReference type="InterPro" id="IPR027381">
    <property type="entry name" value="LytR/CpsA/Psr_C"/>
</dbReference>
<protein>
    <submittedName>
        <fullName evidence="4">LytR C-terminal domain-containing protein</fullName>
    </submittedName>
</protein>
<evidence type="ECO:0000313" key="5">
    <source>
        <dbReference type="Proteomes" id="UP001597277"/>
    </source>
</evidence>
<dbReference type="Gene3D" id="3.30.70.2390">
    <property type="match status" value="1"/>
</dbReference>
<sequence>MTAPHPSVQDARQARRRRLQQRQTVIFGGLVTILLVLALIAAAMFTGLVPSPLQREFSSPEPTDDVVVPCPPQDATALDLGSITANVYNGTDRAGLAGETGESLSRAGVLVNQEPANWPQGSYEGTAQIVVGAEGVVAGYSLARLFPGSVVSLDDGREDETVDVVLGAEYDSMLSQDEIDQLEPDEPLQAPEDCEPVRSAGGGENGDGESG</sequence>
<reference evidence="5" key="1">
    <citation type="journal article" date="2019" name="Int. J. Syst. Evol. Microbiol.">
        <title>The Global Catalogue of Microorganisms (GCM) 10K type strain sequencing project: providing services to taxonomists for standard genome sequencing and annotation.</title>
        <authorList>
            <consortium name="The Broad Institute Genomics Platform"/>
            <consortium name="The Broad Institute Genome Sequencing Center for Infectious Disease"/>
            <person name="Wu L."/>
            <person name="Ma J."/>
        </authorList>
    </citation>
    <scope>NUCLEOTIDE SEQUENCE [LARGE SCALE GENOMIC DNA]</scope>
    <source>
        <strain evidence="5">JCM 17130</strain>
    </source>
</reference>
<accession>A0ABW4LCA5</accession>
<keyword evidence="2" id="KW-0812">Transmembrane</keyword>
<proteinExistence type="predicted"/>
<keyword evidence="5" id="KW-1185">Reference proteome</keyword>
<feature type="region of interest" description="Disordered" evidence="1">
    <location>
        <begin position="177"/>
        <end position="211"/>
    </location>
</feature>
<evidence type="ECO:0000256" key="2">
    <source>
        <dbReference type="SAM" id="Phobius"/>
    </source>
</evidence>
<keyword evidence="2" id="KW-1133">Transmembrane helix</keyword>
<keyword evidence="2" id="KW-0472">Membrane</keyword>
<evidence type="ECO:0000313" key="4">
    <source>
        <dbReference type="EMBL" id="MFD1719726.1"/>
    </source>
</evidence>
<comment type="caution">
    <text evidence="4">The sequence shown here is derived from an EMBL/GenBank/DDBJ whole genome shotgun (WGS) entry which is preliminary data.</text>
</comment>
<evidence type="ECO:0000259" key="3">
    <source>
        <dbReference type="Pfam" id="PF13399"/>
    </source>
</evidence>
<dbReference type="Proteomes" id="UP001597277">
    <property type="component" value="Unassembled WGS sequence"/>
</dbReference>
<gene>
    <name evidence="4" type="ORF">ACFSE6_17915</name>
</gene>
<dbReference type="EMBL" id="JBHUEE010000012">
    <property type="protein sequence ID" value="MFD1719726.1"/>
    <property type="molecule type" value="Genomic_DNA"/>
</dbReference>